<feature type="transmembrane region" description="Helical" evidence="7">
    <location>
        <begin position="250"/>
        <end position="272"/>
    </location>
</feature>
<evidence type="ECO:0000256" key="7">
    <source>
        <dbReference type="SAM" id="Phobius"/>
    </source>
</evidence>
<name>A0A9P6IY48_MORAP</name>
<feature type="transmembrane region" description="Helical" evidence="7">
    <location>
        <begin position="163"/>
        <end position="184"/>
    </location>
</feature>
<dbReference type="InterPro" id="IPR052053">
    <property type="entry name" value="IM_YidH-like"/>
</dbReference>
<dbReference type="AlphaFoldDB" id="A0A9P6IY48"/>
<keyword evidence="5 7" id="KW-0472">Membrane</keyword>
<dbReference type="EMBL" id="JAAAHY010001263">
    <property type="protein sequence ID" value="KAF9950797.1"/>
    <property type="molecule type" value="Genomic_DNA"/>
</dbReference>
<evidence type="ECO:0000256" key="3">
    <source>
        <dbReference type="ARBA" id="ARBA00022692"/>
    </source>
</evidence>
<proteinExistence type="predicted"/>
<keyword evidence="3 7" id="KW-0812">Transmembrane</keyword>
<evidence type="ECO:0000313" key="9">
    <source>
        <dbReference type="EMBL" id="KAF9950797.1"/>
    </source>
</evidence>
<feature type="region of interest" description="Disordered" evidence="6">
    <location>
        <begin position="1"/>
        <end position="114"/>
    </location>
</feature>
<evidence type="ECO:0000256" key="6">
    <source>
        <dbReference type="SAM" id="MobiDB-lite"/>
    </source>
</evidence>
<dbReference type="PANTHER" id="PTHR34187:SF2">
    <property type="entry name" value="DUF202 DOMAIN-CONTAINING PROTEIN"/>
    <property type="match status" value="1"/>
</dbReference>
<evidence type="ECO:0000259" key="8">
    <source>
        <dbReference type="Pfam" id="PF02656"/>
    </source>
</evidence>
<feature type="compositionally biased region" description="Polar residues" evidence="6">
    <location>
        <begin position="53"/>
        <end position="83"/>
    </location>
</feature>
<evidence type="ECO:0000256" key="1">
    <source>
        <dbReference type="ARBA" id="ARBA00004651"/>
    </source>
</evidence>
<keyword evidence="2" id="KW-1003">Cell membrane</keyword>
<sequence>MDAQQLHPFDTASSTPAQTRPSTDDNSANKTHARHATLIGTADPAPKAPLPSQLRNRAQAASSPSSDTSLMASASAPDASTSCIGHASTMAASESSAPKPPARRNTGPGGRYIPAEDEELPLKAWTHRVSDLLRELYARYSPSLTLENKGSIARDHLANERTYLAWLRSSLSLITVGVAITQLFRLQNTSSSGSGTPTQPTPELIKISELGRPLGGSFIALGILFLWLGTSRYFHNQSVLSYGQFPASRGSVILATVTVMAVLLACFILVIIQGRTH</sequence>
<evidence type="ECO:0000256" key="5">
    <source>
        <dbReference type="ARBA" id="ARBA00023136"/>
    </source>
</evidence>
<accession>A0A9P6IY48</accession>
<evidence type="ECO:0000313" key="10">
    <source>
        <dbReference type="Proteomes" id="UP000738359"/>
    </source>
</evidence>
<reference evidence="9" key="1">
    <citation type="journal article" date="2020" name="Fungal Divers.">
        <title>Resolving the Mortierellaceae phylogeny through synthesis of multi-gene phylogenetics and phylogenomics.</title>
        <authorList>
            <person name="Vandepol N."/>
            <person name="Liber J."/>
            <person name="Desiro A."/>
            <person name="Na H."/>
            <person name="Kennedy M."/>
            <person name="Barry K."/>
            <person name="Grigoriev I.V."/>
            <person name="Miller A.N."/>
            <person name="O'Donnell K."/>
            <person name="Stajich J.E."/>
            <person name="Bonito G."/>
        </authorList>
    </citation>
    <scope>NUCLEOTIDE SEQUENCE</scope>
    <source>
        <strain evidence="9">CK1249</strain>
    </source>
</reference>
<gene>
    <name evidence="9" type="ORF">BGZ70_001225</name>
</gene>
<comment type="subcellular location">
    <subcellularLocation>
        <location evidence="1">Cell membrane</location>
        <topology evidence="1">Multi-pass membrane protein</topology>
    </subcellularLocation>
</comment>
<dbReference type="InterPro" id="IPR003807">
    <property type="entry name" value="DUF202"/>
</dbReference>
<evidence type="ECO:0000256" key="4">
    <source>
        <dbReference type="ARBA" id="ARBA00022989"/>
    </source>
</evidence>
<organism evidence="9 10">
    <name type="scientific">Mortierella alpina</name>
    <name type="common">Oleaginous fungus</name>
    <name type="synonym">Mortierella renispora</name>
    <dbReference type="NCBI Taxonomy" id="64518"/>
    <lineage>
        <taxon>Eukaryota</taxon>
        <taxon>Fungi</taxon>
        <taxon>Fungi incertae sedis</taxon>
        <taxon>Mucoromycota</taxon>
        <taxon>Mortierellomycotina</taxon>
        <taxon>Mortierellomycetes</taxon>
        <taxon>Mortierellales</taxon>
        <taxon>Mortierellaceae</taxon>
        <taxon>Mortierella</taxon>
    </lineage>
</organism>
<evidence type="ECO:0000256" key="2">
    <source>
        <dbReference type="ARBA" id="ARBA00022475"/>
    </source>
</evidence>
<keyword evidence="4 7" id="KW-1133">Transmembrane helix</keyword>
<feature type="domain" description="DUF202" evidence="8">
    <location>
        <begin position="154"/>
        <end position="237"/>
    </location>
</feature>
<dbReference type="Proteomes" id="UP000738359">
    <property type="component" value="Unassembled WGS sequence"/>
</dbReference>
<dbReference type="Pfam" id="PF02656">
    <property type="entry name" value="DUF202"/>
    <property type="match status" value="1"/>
</dbReference>
<dbReference type="OrthoDB" id="199599at2759"/>
<feature type="compositionally biased region" description="Polar residues" evidence="6">
    <location>
        <begin position="11"/>
        <end position="30"/>
    </location>
</feature>
<feature type="transmembrane region" description="Helical" evidence="7">
    <location>
        <begin position="214"/>
        <end position="230"/>
    </location>
</feature>
<comment type="caution">
    <text evidence="9">The sequence shown here is derived from an EMBL/GenBank/DDBJ whole genome shotgun (WGS) entry which is preliminary data.</text>
</comment>
<keyword evidence="10" id="KW-1185">Reference proteome</keyword>
<dbReference type="PANTHER" id="PTHR34187">
    <property type="entry name" value="FGR18P"/>
    <property type="match status" value="1"/>
</dbReference>
<protein>
    <recommendedName>
        <fullName evidence="8">DUF202 domain-containing protein</fullName>
    </recommendedName>
</protein>
<dbReference type="GO" id="GO:0005886">
    <property type="term" value="C:plasma membrane"/>
    <property type="evidence" value="ECO:0007669"/>
    <property type="project" value="UniProtKB-SubCell"/>
</dbReference>